<gene>
    <name evidence="1" type="ORF">OH76DRAFT_1145049</name>
</gene>
<name>A0A371DMH7_9APHY</name>
<evidence type="ECO:0000313" key="2">
    <source>
        <dbReference type="Proteomes" id="UP000256964"/>
    </source>
</evidence>
<dbReference type="Proteomes" id="UP000256964">
    <property type="component" value="Unassembled WGS sequence"/>
</dbReference>
<proteinExistence type="predicted"/>
<protein>
    <submittedName>
        <fullName evidence="1">Uncharacterized protein</fullName>
    </submittedName>
</protein>
<dbReference type="EMBL" id="KZ857386">
    <property type="protein sequence ID" value="RDX53740.1"/>
    <property type="molecule type" value="Genomic_DNA"/>
</dbReference>
<evidence type="ECO:0000313" key="1">
    <source>
        <dbReference type="EMBL" id="RDX53740.1"/>
    </source>
</evidence>
<dbReference type="AlphaFoldDB" id="A0A371DMH7"/>
<reference evidence="1 2" key="1">
    <citation type="journal article" date="2018" name="Biotechnol. Biofuels">
        <title>Integrative visual omics of the white-rot fungus Polyporus brumalis exposes the biotechnological potential of its oxidative enzymes for delignifying raw plant biomass.</title>
        <authorList>
            <person name="Miyauchi S."/>
            <person name="Rancon A."/>
            <person name="Drula E."/>
            <person name="Hage H."/>
            <person name="Chaduli D."/>
            <person name="Favel A."/>
            <person name="Grisel S."/>
            <person name="Henrissat B."/>
            <person name="Herpoel-Gimbert I."/>
            <person name="Ruiz-Duenas F.J."/>
            <person name="Chevret D."/>
            <person name="Hainaut M."/>
            <person name="Lin J."/>
            <person name="Wang M."/>
            <person name="Pangilinan J."/>
            <person name="Lipzen A."/>
            <person name="Lesage-Meessen L."/>
            <person name="Navarro D."/>
            <person name="Riley R."/>
            <person name="Grigoriev I.V."/>
            <person name="Zhou S."/>
            <person name="Raouche S."/>
            <person name="Rosso M.N."/>
        </authorList>
    </citation>
    <scope>NUCLEOTIDE SEQUENCE [LARGE SCALE GENOMIC DNA]</scope>
    <source>
        <strain evidence="1 2">BRFM 1820</strain>
    </source>
</reference>
<organism evidence="1 2">
    <name type="scientific">Lentinus brumalis</name>
    <dbReference type="NCBI Taxonomy" id="2498619"/>
    <lineage>
        <taxon>Eukaryota</taxon>
        <taxon>Fungi</taxon>
        <taxon>Dikarya</taxon>
        <taxon>Basidiomycota</taxon>
        <taxon>Agaricomycotina</taxon>
        <taxon>Agaricomycetes</taxon>
        <taxon>Polyporales</taxon>
        <taxon>Polyporaceae</taxon>
        <taxon>Lentinus</taxon>
    </lineage>
</organism>
<accession>A0A371DMH7</accession>
<sequence length="86" mass="9957">MTYRRRRPIDCRSQYSVLSLLCSPLVCPHHAGIGLGRPPRRRCKERHLHPRPMTTTVFTTEMLAATDILYTQPRLGSMRQRHSTKG</sequence>
<keyword evidence="2" id="KW-1185">Reference proteome</keyword>